<evidence type="ECO:0000313" key="7">
    <source>
        <dbReference type="EMBL" id="KAA6340818.1"/>
    </source>
</evidence>
<accession>A0A5J4S4T8</accession>
<dbReference type="NCBIfam" id="NF047352">
    <property type="entry name" value="P_loop_sacsin"/>
    <property type="match status" value="1"/>
</dbReference>
<evidence type="ECO:0000259" key="6">
    <source>
        <dbReference type="Pfam" id="PF25794"/>
    </source>
</evidence>
<feature type="domain" description="Sacsin/Nov" evidence="6">
    <location>
        <begin position="66"/>
        <end position="152"/>
    </location>
</feature>
<dbReference type="PANTHER" id="PTHR43788">
    <property type="entry name" value="DNA2/NAM7 HELICASE FAMILY MEMBER"/>
    <property type="match status" value="1"/>
</dbReference>
<dbReference type="Gene3D" id="3.40.50.300">
    <property type="entry name" value="P-loop containing nucleotide triphosphate hydrolases"/>
    <property type="match status" value="2"/>
</dbReference>
<name>A0A5J4S4T8_9ZZZZ</name>
<keyword evidence="4" id="KW-0067">ATP-binding</keyword>
<evidence type="ECO:0000256" key="3">
    <source>
        <dbReference type="ARBA" id="ARBA00022806"/>
    </source>
</evidence>
<feature type="domain" description="DNA2/NAM7 helicase-like C-terminal" evidence="5">
    <location>
        <begin position="2031"/>
        <end position="2222"/>
    </location>
</feature>
<proteinExistence type="predicted"/>
<keyword evidence="3" id="KW-0347">Helicase</keyword>
<dbReference type="InterPro" id="IPR058210">
    <property type="entry name" value="SACS/Nov_dom"/>
</dbReference>
<reference evidence="7" key="1">
    <citation type="submission" date="2019-03" db="EMBL/GenBank/DDBJ databases">
        <title>Single cell metagenomics reveals metabolic interactions within the superorganism composed of flagellate Streblomastix strix and complex community of Bacteroidetes bacteria on its surface.</title>
        <authorList>
            <person name="Treitli S.C."/>
            <person name="Kolisko M."/>
            <person name="Husnik F."/>
            <person name="Keeling P."/>
            <person name="Hampl V."/>
        </authorList>
    </citation>
    <scope>NUCLEOTIDE SEQUENCE</scope>
    <source>
        <strain evidence="7">STM</strain>
    </source>
</reference>
<keyword evidence="2 7" id="KW-0378">Hydrolase</keyword>
<evidence type="ECO:0000256" key="2">
    <source>
        <dbReference type="ARBA" id="ARBA00022801"/>
    </source>
</evidence>
<evidence type="ECO:0000259" key="5">
    <source>
        <dbReference type="Pfam" id="PF13087"/>
    </source>
</evidence>
<dbReference type="InterPro" id="IPR027417">
    <property type="entry name" value="P-loop_NTPase"/>
</dbReference>
<dbReference type="SUPFAM" id="SSF52540">
    <property type="entry name" value="P-loop containing nucleoside triphosphate hydrolases"/>
    <property type="match status" value="1"/>
</dbReference>
<dbReference type="EC" id="3.1.11.5" evidence="7"/>
<comment type="caution">
    <text evidence="7">The sequence shown here is derived from an EMBL/GenBank/DDBJ whole genome shotgun (WGS) entry which is preliminary data.</text>
</comment>
<evidence type="ECO:0000256" key="4">
    <source>
        <dbReference type="ARBA" id="ARBA00022840"/>
    </source>
</evidence>
<dbReference type="Pfam" id="PF13087">
    <property type="entry name" value="AAA_12"/>
    <property type="match status" value="1"/>
</dbReference>
<dbReference type="EMBL" id="SNRY01000431">
    <property type="protein sequence ID" value="KAA6340818.1"/>
    <property type="molecule type" value="Genomic_DNA"/>
</dbReference>
<dbReference type="Pfam" id="PF25794">
    <property type="entry name" value="SACS"/>
    <property type="match status" value="1"/>
</dbReference>
<dbReference type="GO" id="GO:0008854">
    <property type="term" value="F:exodeoxyribonuclease V activity"/>
    <property type="evidence" value="ECO:0007669"/>
    <property type="project" value="UniProtKB-EC"/>
</dbReference>
<keyword evidence="1" id="KW-0547">Nucleotide-binding</keyword>
<dbReference type="SUPFAM" id="SSF55874">
    <property type="entry name" value="ATPase domain of HSP90 chaperone/DNA topoisomerase II/histidine kinase"/>
    <property type="match status" value="1"/>
</dbReference>
<gene>
    <name evidence="7" type="ORF">EZS27_011336</name>
</gene>
<evidence type="ECO:0000256" key="1">
    <source>
        <dbReference type="ARBA" id="ARBA00022741"/>
    </source>
</evidence>
<dbReference type="GO" id="GO:0043139">
    <property type="term" value="F:5'-3' DNA helicase activity"/>
    <property type="evidence" value="ECO:0007669"/>
    <property type="project" value="TreeGrafter"/>
</dbReference>
<dbReference type="InterPro" id="IPR041679">
    <property type="entry name" value="DNA2/NAM7-like_C"/>
</dbReference>
<organism evidence="7">
    <name type="scientific">termite gut metagenome</name>
    <dbReference type="NCBI Taxonomy" id="433724"/>
    <lineage>
        <taxon>unclassified sequences</taxon>
        <taxon>metagenomes</taxon>
        <taxon>organismal metagenomes</taxon>
    </lineage>
</organism>
<dbReference type="InterPro" id="IPR050534">
    <property type="entry name" value="Coronavir_polyprotein_1ab"/>
</dbReference>
<sequence>MNIKNIQQYRTFYKEEIRQMRDLSTRDEYFIGNFFEDSETKKTKFGWFEIYHGDKGYDGEAEAGIANFLQSFLDMAKDGQAVYEFLQNAVDAESSHFTMIWGKDETDGNHYLLVANNGKMFDLNNIRSILNVGASTKTADSQTIGKFGIGFKLAHRLVGKDNGLQELIYEHSGPILFSWKNYEIENLSKTETIVPCDFKCRKNNKNYELNDDYPWLFKILITCFPCLPENNFVPELPQLTNGKQSSIAPFSHSEYETLSRWVKNNIQILKKETYREGSLFFIRLGSGKETELAETNLNEGVKFALAILEQTADKTDRKKLLETVQINKTPITYPELEYIKFAINKEEEKDTYIYIRFGTEKYDELTTEQQNKFKKEADIEILFGFRKYNQIGNYFEGAPNFYLYFPLSEEVHNFNYVLHSNAFYKASSRTFLHKGNSKEDSINERLLKTIVKKIDIKLEQLSNPMSISSDRELFLDFYAALLTSGKSTNHERFWIEEPYINPICELQKKYIPIRNSLTTNEFTISNTLNQIYIKKTAIDIDTEEWGLANVHWFYWMNEPEITSKAIEKLDIQDFSICDLLSINNTISNSLNSWIGNKSDNAVLILKETGYIEDVSEQFKNNQFKNNLFNIRILEFHNGEWLTINEFQEKEKQGYFIIYNKLNDIRDLFTKLDLKCTVENFDNFQKYFLYFTNESQVRGYTALTRLFSQVVNEEKLKKLSREEKQRIFEAFRTLNDVRIGERIDELKLLTNNLNNVVCFKNLYAQSEAKWLQKFCINAEEENTEYKNYLLNKSEQLYQGIIQPFWEQIVVYIAKNPNQSDEIFENIITAFEKSDWLDKNNHLLHNTIVYQNNVEKSLKIFYSDKLLMLPDISYADIQTSILKYYGIHIPDKCFMLHLSEKPFDYPNIPFNPQLQDIEISFEELNHLLLFSEKCDINFFGYNYIAFKENKYFVHKNLTKKQIFTSESLLINYIVIYYPDQYAFLPEEFTTYSPKVELSGSKLVKHLIDIFRGSDDDDLAQGLNFIEAILINGTVDDKKYLLSKHTYTVLDANWEKERQNKLYLQLLNDVVLQEIKSDELIKIQNKIEIKKGEQTINIGTIDSANDSIEVQRDDRKIILSQSQILDLENSENIKLIHEFNKEAINKEFISKNIADKLFKISKGGISDELIDKFNKALINNNLTIKNSHQLSFLLLSSKFNLDANNNFTIKTQQQRDKVVSIKLYDEQSYCLKGQLFCYSPENCRFIDHGRLLKESFKDLFLLLQNTGYEVFYYNKNNAKDLIAPCFLFIKGCFPNVLKSDESITEKLNYLYRGWENTPQKESKRDEDWEPFLKISPRNFVYHGIQISSEILPEEFITWCNNEKNRELFLQDLGVYVGESPVEKLRRYLVGWTDEAFPEDDFQIINDTLLLNTIKGLATGFMNDNLREPIIYNKTDKKIELIEKIIAHLRKNNIGNVPLIIYHTNDSYSIKCAEDIRHAYWINLELYQKLQLDNSNNLNELYKALNIIKLPDIKEFQSLNNYAELSVHKEYIIDTSSAENNEPFYAEWSQEQKIKLFHTLSIQFIIAVQLKDREGNIKEMNIGTISEGGFYIDNHTEEKYIYYKCSSLDELETQLSEKNSNEANLIKQLIDKRNSLLTSFYSTLNNVGDEATRQLLDLAILDEKLKQERAELMKTIKDDSKYYSYEWFKSYLKLLLTYENKQNTTIQKSISFQEIKKYPINNEISNKYFLLCGANSYIPLNMENFEDFKITLQIENHQDENIKIEGVSKKGQDLLIYSRESIPQSIITLFSKVVKIEINFTPIIDLQDRLYKAFVNRSYIDEWEDIKESLPGLQYIYGPPGTGKTTTLCKLIREEITKDAKTNFLILTPTNKASDVLCKKLVKDKNNEIIIVRLGKPTDPELEEMNAFIYRDSLEKRDLNGINVVASTIHRLPYFEVTEEETNSSFKLFKTHWDYVIFDEASMTNLPSMVFAILATYKAHSNTRFIVAGDPKQIPPIVDINDKELEDLEIQDENIYTMMGIDSFNSDEQILRPSKDKIANLDIQYRSVKHIGQLFSELSYCKLLKHDRAGENSLIKPLPEGFKKIISSHVTFIDIPLNQENSIYKINKLHYSSYQMYSAILVAEMIKYFDSFITNKIEEPWTIGLIAPYKAQAILLNKLITSYGISENIKIYSDTVHGFQGDECDVIFFIPNPNNYRYTGHHNCLLSKKYIYNVAISRARDYLIILHPYEVITNNEFINKIKKSYSSNFGNLIFKKACEIEKVIFQESNHIEKNSYITGHDNVNVFGLTEMKYFIKLNDNAIDIQLRELK</sequence>
<protein>
    <submittedName>
        <fullName evidence="7">RecBCD enzyme subunit RecD</fullName>
        <ecNumber evidence="7">3.1.11.5</ecNumber>
    </submittedName>
</protein>
<dbReference type="GO" id="GO:0005524">
    <property type="term" value="F:ATP binding"/>
    <property type="evidence" value="ECO:0007669"/>
    <property type="project" value="UniProtKB-KW"/>
</dbReference>
<dbReference type="Pfam" id="PF13245">
    <property type="entry name" value="AAA_19"/>
    <property type="match status" value="1"/>
</dbReference>
<dbReference type="PANTHER" id="PTHR43788:SF8">
    <property type="entry name" value="DNA-BINDING PROTEIN SMUBP-2"/>
    <property type="match status" value="1"/>
</dbReference>
<dbReference type="InterPro" id="IPR036890">
    <property type="entry name" value="HATPase_C_sf"/>
</dbReference>